<keyword evidence="2" id="KW-1185">Reference proteome</keyword>
<dbReference type="AlphaFoldDB" id="A0AAE0RMP0"/>
<gene>
    <name evidence="1" type="ORF">CHS0354_002816</name>
</gene>
<accession>A0AAE0RMP0</accession>
<evidence type="ECO:0000313" key="2">
    <source>
        <dbReference type="Proteomes" id="UP001195483"/>
    </source>
</evidence>
<reference evidence="1" key="1">
    <citation type="journal article" date="2021" name="Genome Biol. Evol.">
        <title>A High-Quality Reference Genome for a Parasitic Bivalve with Doubly Uniparental Inheritance (Bivalvia: Unionida).</title>
        <authorList>
            <person name="Smith C.H."/>
        </authorList>
    </citation>
    <scope>NUCLEOTIDE SEQUENCE</scope>
    <source>
        <strain evidence="1">CHS0354</strain>
    </source>
</reference>
<protein>
    <submittedName>
        <fullName evidence="1">Uncharacterized protein</fullName>
    </submittedName>
</protein>
<dbReference type="Proteomes" id="UP001195483">
    <property type="component" value="Unassembled WGS sequence"/>
</dbReference>
<comment type="caution">
    <text evidence="1">The sequence shown here is derived from an EMBL/GenBank/DDBJ whole genome shotgun (WGS) entry which is preliminary data.</text>
</comment>
<dbReference type="EMBL" id="JAEAOA010000226">
    <property type="protein sequence ID" value="KAK3576216.1"/>
    <property type="molecule type" value="Genomic_DNA"/>
</dbReference>
<evidence type="ECO:0000313" key="1">
    <source>
        <dbReference type="EMBL" id="KAK3576216.1"/>
    </source>
</evidence>
<name>A0AAE0RMP0_9BIVA</name>
<reference evidence="1" key="3">
    <citation type="submission" date="2023-05" db="EMBL/GenBank/DDBJ databases">
        <authorList>
            <person name="Smith C.H."/>
        </authorList>
    </citation>
    <scope>NUCLEOTIDE SEQUENCE</scope>
    <source>
        <strain evidence="1">CHS0354</strain>
        <tissue evidence="1">Mantle</tissue>
    </source>
</reference>
<reference evidence="1" key="2">
    <citation type="journal article" date="2021" name="Genome Biol. Evol.">
        <title>Developing a high-quality reference genome for a parasitic bivalve with doubly uniparental inheritance (Bivalvia: Unionida).</title>
        <authorList>
            <person name="Smith C.H."/>
        </authorList>
    </citation>
    <scope>NUCLEOTIDE SEQUENCE</scope>
    <source>
        <strain evidence="1">CHS0354</strain>
        <tissue evidence="1">Mantle</tissue>
    </source>
</reference>
<proteinExistence type="predicted"/>
<sequence length="98" mass="11077">MGNRDYDIRPAETDVTPRNVLDVPGQFGKRYILQDQAHIPGDTSSVEQEFMALYQRFEGRQNQKHLFPSDVVLSSINATTVNNRAAAGAKRNSERIKE</sequence>
<organism evidence="1 2">
    <name type="scientific">Potamilus streckersoni</name>
    <dbReference type="NCBI Taxonomy" id="2493646"/>
    <lineage>
        <taxon>Eukaryota</taxon>
        <taxon>Metazoa</taxon>
        <taxon>Spiralia</taxon>
        <taxon>Lophotrochozoa</taxon>
        <taxon>Mollusca</taxon>
        <taxon>Bivalvia</taxon>
        <taxon>Autobranchia</taxon>
        <taxon>Heteroconchia</taxon>
        <taxon>Palaeoheterodonta</taxon>
        <taxon>Unionida</taxon>
        <taxon>Unionoidea</taxon>
        <taxon>Unionidae</taxon>
        <taxon>Ambleminae</taxon>
        <taxon>Lampsilini</taxon>
        <taxon>Potamilus</taxon>
    </lineage>
</organism>